<dbReference type="AlphaFoldDB" id="A0A8S0Y0J5"/>
<dbReference type="Proteomes" id="UP000836597">
    <property type="component" value="Chromosome"/>
</dbReference>
<gene>
    <name evidence="1" type="ORF">DEACI_4030</name>
</gene>
<name>A0A8S0Y0J5_9FIRM</name>
<dbReference type="RefSeq" id="WP_240986460.1">
    <property type="nucleotide sequence ID" value="NZ_LR746496.1"/>
</dbReference>
<dbReference type="KEGG" id="aacx:DEACI_4030"/>
<accession>A0A8S0Y0J5</accession>
<evidence type="ECO:0000313" key="1">
    <source>
        <dbReference type="EMBL" id="CAA7603207.1"/>
    </source>
</evidence>
<sequence>MQTDENVTCGRCIYCGATENVHAFCKTQHSDGEDKKVCYCVCPDCVGHIEKNLEPDVPCETCEICGKETEVFAFCSYAPTEEGAPEKVCYCVCPDCVEKLQDKVFDYYEEALNQGYNPVKPEKK</sequence>
<dbReference type="EMBL" id="LR746496">
    <property type="protein sequence ID" value="CAA7603207.1"/>
    <property type="molecule type" value="Genomic_DNA"/>
</dbReference>
<protein>
    <submittedName>
        <fullName evidence="1">Uncharacterized protein</fullName>
    </submittedName>
</protein>
<organism evidence="1">
    <name type="scientific">Acididesulfobacillus acetoxydans</name>
    <dbReference type="NCBI Taxonomy" id="1561005"/>
    <lineage>
        <taxon>Bacteria</taxon>
        <taxon>Bacillati</taxon>
        <taxon>Bacillota</taxon>
        <taxon>Clostridia</taxon>
        <taxon>Eubacteriales</taxon>
        <taxon>Peptococcaceae</taxon>
        <taxon>Acididesulfobacillus</taxon>
    </lineage>
</organism>
<proteinExistence type="predicted"/>
<reference evidence="1" key="1">
    <citation type="submission" date="2020-01" db="EMBL/GenBank/DDBJ databases">
        <authorList>
            <person name="Hornung B."/>
        </authorList>
    </citation>
    <scope>NUCLEOTIDE SEQUENCE</scope>
    <source>
        <strain evidence="1">PacBioINE</strain>
    </source>
</reference>